<evidence type="ECO:0000256" key="1">
    <source>
        <dbReference type="SAM" id="Phobius"/>
    </source>
</evidence>
<keyword evidence="3" id="KW-1185">Reference proteome</keyword>
<evidence type="ECO:0008006" key="4">
    <source>
        <dbReference type="Google" id="ProtNLM"/>
    </source>
</evidence>
<protein>
    <recommendedName>
        <fullName evidence="4">Integral membrane protein</fullName>
    </recommendedName>
</protein>
<feature type="transmembrane region" description="Helical" evidence="1">
    <location>
        <begin position="42"/>
        <end position="61"/>
    </location>
</feature>
<comment type="caution">
    <text evidence="2">The sequence shown here is derived from an EMBL/GenBank/DDBJ whole genome shotgun (WGS) entry which is preliminary data.</text>
</comment>
<keyword evidence="1" id="KW-0472">Membrane</keyword>
<keyword evidence="1" id="KW-1133">Transmembrane helix</keyword>
<feature type="transmembrane region" description="Helical" evidence="1">
    <location>
        <begin position="106"/>
        <end position="124"/>
    </location>
</feature>
<evidence type="ECO:0000313" key="3">
    <source>
        <dbReference type="Proteomes" id="UP001499924"/>
    </source>
</evidence>
<dbReference type="Proteomes" id="UP001499924">
    <property type="component" value="Unassembled WGS sequence"/>
</dbReference>
<proteinExistence type="predicted"/>
<dbReference type="EMBL" id="BAAAVV010000005">
    <property type="protein sequence ID" value="GAA3171284.1"/>
    <property type="molecule type" value="Genomic_DNA"/>
</dbReference>
<evidence type="ECO:0000313" key="2">
    <source>
        <dbReference type="EMBL" id="GAA3171284.1"/>
    </source>
</evidence>
<keyword evidence="1" id="KW-0812">Transmembrane</keyword>
<organism evidence="2 3">
    <name type="scientific">Blastococcus jejuensis</name>
    <dbReference type="NCBI Taxonomy" id="351224"/>
    <lineage>
        <taxon>Bacteria</taxon>
        <taxon>Bacillati</taxon>
        <taxon>Actinomycetota</taxon>
        <taxon>Actinomycetes</taxon>
        <taxon>Geodermatophilales</taxon>
        <taxon>Geodermatophilaceae</taxon>
        <taxon>Blastococcus</taxon>
    </lineage>
</organism>
<name>A0ABP6P8Q5_9ACTN</name>
<reference evidence="3" key="1">
    <citation type="journal article" date="2019" name="Int. J. Syst. Evol. Microbiol.">
        <title>The Global Catalogue of Microorganisms (GCM) 10K type strain sequencing project: providing services to taxonomists for standard genome sequencing and annotation.</title>
        <authorList>
            <consortium name="The Broad Institute Genomics Platform"/>
            <consortium name="The Broad Institute Genome Sequencing Center for Infectious Disease"/>
            <person name="Wu L."/>
            <person name="Ma J."/>
        </authorList>
    </citation>
    <scope>NUCLEOTIDE SEQUENCE [LARGE SCALE GENOMIC DNA]</scope>
    <source>
        <strain evidence="3">JCM 15614</strain>
    </source>
</reference>
<feature type="transmembrane region" description="Helical" evidence="1">
    <location>
        <begin position="81"/>
        <end position="99"/>
    </location>
</feature>
<feature type="transmembrane region" description="Helical" evidence="1">
    <location>
        <begin position="6"/>
        <end position="30"/>
    </location>
</feature>
<gene>
    <name evidence="2" type="ORF">GCM10010531_25790</name>
</gene>
<accession>A0ABP6P8Q5</accession>
<dbReference type="RefSeq" id="WP_344689407.1">
    <property type="nucleotide sequence ID" value="NZ_BAAAVV010000005.1"/>
</dbReference>
<sequence>MVAAVVAYVLLAGLAAFQIALVAGAPLGHLAWGGKHRVLPRGLRVASALSVPLYALFAWIISAAVARATEFGDYVYETPPALWVLTAYFGIGVLANAASRSRPERLVMTPVALVLALCCLVIALKV</sequence>